<evidence type="ECO:0000313" key="1">
    <source>
        <dbReference type="EMBL" id="KAF9975041.1"/>
    </source>
</evidence>
<sequence length="108" mass="11741">LLSRPSSRPLSVWISTPVSMSPSQLLSRPISAATRSMARLFVHLSARWLSILMLKSLPKVYAQICIASAITLPATVDVNANLNVDINVEVEEPLVNLKASLEAFISVN</sequence>
<feature type="non-terminal residue" evidence="1">
    <location>
        <position position="108"/>
    </location>
</feature>
<dbReference type="OrthoDB" id="2491343at2759"/>
<dbReference type="AlphaFoldDB" id="A0A9P6JGQ3"/>
<accession>A0A9P6JGQ3</accession>
<dbReference type="Proteomes" id="UP000749646">
    <property type="component" value="Unassembled WGS sequence"/>
</dbReference>
<proteinExistence type="predicted"/>
<gene>
    <name evidence="1" type="ORF">BGZ65_008455</name>
</gene>
<dbReference type="EMBL" id="JAAAHW010004376">
    <property type="protein sequence ID" value="KAF9975041.1"/>
    <property type="molecule type" value="Genomic_DNA"/>
</dbReference>
<organism evidence="1 2">
    <name type="scientific">Modicella reniformis</name>
    <dbReference type="NCBI Taxonomy" id="1440133"/>
    <lineage>
        <taxon>Eukaryota</taxon>
        <taxon>Fungi</taxon>
        <taxon>Fungi incertae sedis</taxon>
        <taxon>Mucoromycota</taxon>
        <taxon>Mortierellomycotina</taxon>
        <taxon>Mortierellomycetes</taxon>
        <taxon>Mortierellales</taxon>
        <taxon>Mortierellaceae</taxon>
        <taxon>Modicella</taxon>
    </lineage>
</organism>
<keyword evidence="2" id="KW-1185">Reference proteome</keyword>
<comment type="caution">
    <text evidence="1">The sequence shown here is derived from an EMBL/GenBank/DDBJ whole genome shotgun (WGS) entry which is preliminary data.</text>
</comment>
<protein>
    <submittedName>
        <fullName evidence="1">Uncharacterized protein</fullName>
    </submittedName>
</protein>
<name>A0A9P6JGQ3_9FUNG</name>
<evidence type="ECO:0000313" key="2">
    <source>
        <dbReference type="Proteomes" id="UP000749646"/>
    </source>
</evidence>
<reference evidence="1" key="1">
    <citation type="journal article" date="2020" name="Fungal Divers.">
        <title>Resolving the Mortierellaceae phylogeny through synthesis of multi-gene phylogenetics and phylogenomics.</title>
        <authorList>
            <person name="Vandepol N."/>
            <person name="Liber J."/>
            <person name="Desiro A."/>
            <person name="Na H."/>
            <person name="Kennedy M."/>
            <person name="Barry K."/>
            <person name="Grigoriev I.V."/>
            <person name="Miller A.N."/>
            <person name="O'Donnell K."/>
            <person name="Stajich J.E."/>
            <person name="Bonito G."/>
        </authorList>
    </citation>
    <scope>NUCLEOTIDE SEQUENCE</scope>
    <source>
        <strain evidence="1">MES-2147</strain>
    </source>
</reference>